<organism evidence="1 2">
    <name type="scientific">Acetobacter orleanensis</name>
    <dbReference type="NCBI Taxonomy" id="104099"/>
    <lineage>
        <taxon>Bacteria</taxon>
        <taxon>Pseudomonadati</taxon>
        <taxon>Pseudomonadota</taxon>
        <taxon>Alphaproteobacteria</taxon>
        <taxon>Acetobacterales</taxon>
        <taxon>Acetobacteraceae</taxon>
        <taxon>Acetobacter</taxon>
    </lineage>
</organism>
<dbReference type="Gene3D" id="3.10.450.50">
    <property type="match status" value="1"/>
</dbReference>
<dbReference type="EMBL" id="BJMU01000013">
    <property type="protein sequence ID" value="GEB83569.1"/>
    <property type="molecule type" value="Genomic_DNA"/>
</dbReference>
<dbReference type="STRING" id="104099.AD949_03990"/>
<evidence type="ECO:0008006" key="3">
    <source>
        <dbReference type="Google" id="ProtNLM"/>
    </source>
</evidence>
<dbReference type="PIRSF" id="PIRSF029394">
    <property type="entry name" value="UCP029394"/>
    <property type="match status" value="1"/>
</dbReference>
<accession>A0A4Y3TQ36</accession>
<evidence type="ECO:0000313" key="1">
    <source>
        <dbReference type="EMBL" id="GEB83569.1"/>
    </source>
</evidence>
<comment type="caution">
    <text evidence="1">The sequence shown here is derived from an EMBL/GenBank/DDBJ whole genome shotgun (WGS) entry which is preliminary data.</text>
</comment>
<dbReference type="Proteomes" id="UP000317617">
    <property type="component" value="Unassembled WGS sequence"/>
</dbReference>
<dbReference type="InterPro" id="IPR016918">
    <property type="entry name" value="UCP029394"/>
</dbReference>
<proteinExistence type="predicted"/>
<dbReference type="RefSeq" id="WP_082064547.1">
    <property type="nucleotide sequence ID" value="NZ_BJMU01000013.1"/>
</dbReference>
<protein>
    <recommendedName>
        <fullName evidence="3">DUF4440 domain-containing protein</fullName>
    </recommendedName>
</protein>
<reference evidence="1 2" key="1">
    <citation type="submission" date="2019-06" db="EMBL/GenBank/DDBJ databases">
        <title>Whole genome shotgun sequence of Acetobacter orleanensis NBRC 13752.</title>
        <authorList>
            <person name="Hosoyama A."/>
            <person name="Uohara A."/>
            <person name="Ohji S."/>
            <person name="Ichikawa N."/>
        </authorList>
    </citation>
    <scope>NUCLEOTIDE SEQUENCE [LARGE SCALE GENOMIC DNA]</scope>
    <source>
        <strain evidence="1 2">NBRC 13752</strain>
    </source>
</reference>
<gene>
    <name evidence="1" type="ORF">AOR01nite_20460</name>
</gene>
<dbReference type="OrthoDB" id="8420905at2"/>
<dbReference type="InterPro" id="IPR032710">
    <property type="entry name" value="NTF2-like_dom_sf"/>
</dbReference>
<name>A0A4Y3TQ36_9PROT</name>
<dbReference type="AlphaFoldDB" id="A0A4Y3TQ36"/>
<sequence>MDIIAAARKEIIDLHVLLQNWFCGEGVVEPQAILDHFTPDYQMVGAAGRPISREAFAGALPKLFGSRPGLVMEIEDVAVIASFKDGHLVTYKEIQTQNGNRNERWSVVMFRTGSAQQALLWQYLQETFLAI</sequence>
<keyword evidence="2" id="KW-1185">Reference proteome</keyword>
<evidence type="ECO:0000313" key="2">
    <source>
        <dbReference type="Proteomes" id="UP000317617"/>
    </source>
</evidence>
<dbReference type="SUPFAM" id="SSF54427">
    <property type="entry name" value="NTF2-like"/>
    <property type="match status" value="1"/>
</dbReference>